<keyword evidence="1" id="KW-1133">Transmembrane helix</keyword>
<feature type="non-terminal residue" evidence="2">
    <location>
        <position position="59"/>
    </location>
</feature>
<accession>A0A5C3QCL3</accession>
<proteinExistence type="predicted"/>
<gene>
    <name evidence="2" type="ORF">BDV98DRAFT_627232</name>
</gene>
<reference evidence="2 3" key="1">
    <citation type="journal article" date="2019" name="Nat. Ecol. Evol.">
        <title>Megaphylogeny resolves global patterns of mushroom evolution.</title>
        <authorList>
            <person name="Varga T."/>
            <person name="Krizsan K."/>
            <person name="Foldi C."/>
            <person name="Dima B."/>
            <person name="Sanchez-Garcia M."/>
            <person name="Sanchez-Ramirez S."/>
            <person name="Szollosi G.J."/>
            <person name="Szarkandi J.G."/>
            <person name="Papp V."/>
            <person name="Albert L."/>
            <person name="Andreopoulos W."/>
            <person name="Angelini C."/>
            <person name="Antonin V."/>
            <person name="Barry K.W."/>
            <person name="Bougher N.L."/>
            <person name="Buchanan P."/>
            <person name="Buyck B."/>
            <person name="Bense V."/>
            <person name="Catcheside P."/>
            <person name="Chovatia M."/>
            <person name="Cooper J."/>
            <person name="Damon W."/>
            <person name="Desjardin D."/>
            <person name="Finy P."/>
            <person name="Geml J."/>
            <person name="Haridas S."/>
            <person name="Hughes K."/>
            <person name="Justo A."/>
            <person name="Karasinski D."/>
            <person name="Kautmanova I."/>
            <person name="Kiss B."/>
            <person name="Kocsube S."/>
            <person name="Kotiranta H."/>
            <person name="LaButti K.M."/>
            <person name="Lechner B.E."/>
            <person name="Liimatainen K."/>
            <person name="Lipzen A."/>
            <person name="Lukacs Z."/>
            <person name="Mihaltcheva S."/>
            <person name="Morgado L.N."/>
            <person name="Niskanen T."/>
            <person name="Noordeloos M.E."/>
            <person name="Ohm R.A."/>
            <person name="Ortiz-Santana B."/>
            <person name="Ovrebo C."/>
            <person name="Racz N."/>
            <person name="Riley R."/>
            <person name="Savchenko A."/>
            <person name="Shiryaev A."/>
            <person name="Soop K."/>
            <person name="Spirin V."/>
            <person name="Szebenyi C."/>
            <person name="Tomsovsky M."/>
            <person name="Tulloss R.E."/>
            <person name="Uehling J."/>
            <person name="Grigoriev I.V."/>
            <person name="Vagvolgyi C."/>
            <person name="Papp T."/>
            <person name="Martin F.M."/>
            <person name="Miettinen O."/>
            <person name="Hibbett D.S."/>
            <person name="Nagy L.G."/>
        </authorList>
    </citation>
    <scope>NUCLEOTIDE SEQUENCE [LARGE SCALE GENOMIC DNA]</scope>
    <source>
        <strain evidence="2 3">CBS 309.79</strain>
    </source>
</reference>
<organism evidence="2 3">
    <name type="scientific">Pterulicium gracile</name>
    <dbReference type="NCBI Taxonomy" id="1884261"/>
    <lineage>
        <taxon>Eukaryota</taxon>
        <taxon>Fungi</taxon>
        <taxon>Dikarya</taxon>
        <taxon>Basidiomycota</taxon>
        <taxon>Agaricomycotina</taxon>
        <taxon>Agaricomycetes</taxon>
        <taxon>Agaricomycetidae</taxon>
        <taxon>Agaricales</taxon>
        <taxon>Pleurotineae</taxon>
        <taxon>Pterulaceae</taxon>
        <taxon>Pterulicium</taxon>
    </lineage>
</organism>
<evidence type="ECO:0000256" key="1">
    <source>
        <dbReference type="SAM" id="Phobius"/>
    </source>
</evidence>
<dbReference type="AlphaFoldDB" id="A0A5C3QCL3"/>
<sequence length="59" mass="6323">MNIGCVVVTSEMVLITRKTRADRAEKAGPAFALILYCTLLMMAYPTFSIAPSTLLLASG</sequence>
<keyword evidence="3" id="KW-1185">Reference proteome</keyword>
<evidence type="ECO:0000313" key="3">
    <source>
        <dbReference type="Proteomes" id="UP000305067"/>
    </source>
</evidence>
<dbReference type="OrthoDB" id="2640035at2759"/>
<dbReference type="EMBL" id="ML178836">
    <property type="protein sequence ID" value="TFK98907.1"/>
    <property type="molecule type" value="Genomic_DNA"/>
</dbReference>
<keyword evidence="1" id="KW-0472">Membrane</keyword>
<dbReference type="Proteomes" id="UP000305067">
    <property type="component" value="Unassembled WGS sequence"/>
</dbReference>
<keyword evidence="1" id="KW-0812">Transmembrane</keyword>
<protein>
    <submittedName>
        <fullName evidence="2">Uncharacterized protein</fullName>
    </submittedName>
</protein>
<feature type="transmembrane region" description="Helical" evidence="1">
    <location>
        <begin position="27"/>
        <end position="47"/>
    </location>
</feature>
<evidence type="ECO:0000313" key="2">
    <source>
        <dbReference type="EMBL" id="TFK98907.1"/>
    </source>
</evidence>
<name>A0A5C3QCL3_9AGAR</name>